<gene>
    <name evidence="2" type="ORF">JANAI62_32360</name>
</gene>
<comment type="caution">
    <text evidence="2">The sequence shown here is derived from an EMBL/GenBank/DDBJ whole genome shotgun (WGS) entry which is preliminary data.</text>
</comment>
<evidence type="ECO:0000313" key="3">
    <source>
        <dbReference type="Proteomes" id="UP000786693"/>
    </source>
</evidence>
<sequence length="1236" mass="123404">MLSELLASLRAKLLTTSSLAQETARDGQTLNNGFFQNTVVDNTPAFVLNNDLSRLLNFGEIETDGAASAVSVEADDTQVFNFRTGSIEANGADATGIEVTDGSSADIRNFGSIAGAFNGVEFSGPNSSGTLDNFRGGVISSDDRAVEIEGEGISVRNFGDIVGTDDQRNGTIYTNATAEDVSIANFTGGTIDAGEGNDGAGISFQVGDEAGDVVSNTVFNGFGATIQGRGQAASDTGGAGDGIRINNGAEGTVSDTDIVNSGLISSESNSGTAAGIRIADGAATEGRILNTSTGVIEGVRNGLYIGDAEHDLDVLNFGTIQSDSRAVNIDGTGVDLTNAGDILGTGDQRNGTVYADGTADDFSVRNLASGTIDAGEGNQGSGFGAEIGSAEDGANTFTLENNGVIQGRGDAAAGTPLAGDGVRVGNVGNTGTTDATITNTGEILSEGANGTVAGVRVVNGVNFQGELTNAGLIAGTQNGVYFGTGDHTGGSFVNEASGVVSSDSRALNIDGTGLSVENAGTILGTGDQRNGTVYADGTADDFSVVNTGTIDAGEGNQGSGFGAEIGGAEDEVNSFTLNNSGTIAGRGNAAAGTPLAGDGVRIGNVGNVGATDAVITNSGAITSEGANGTVAGVRVVNGIDFQGELTSSGTISGVQNGVYFGTGDHTGGSFVNSGVVSSDSRALNIDGEGLEVLNTGVILGTGDQRNGTVYADGTADTYTFTNTGVVDAGLDNNGSAVSLQTGDVDGDVVSAAIFNQGILQGRGDAAEGNTVGDGLRLFSSQEDASFAGLVQNEGIIAGSEDSGSAAGIRIDGGLNLLGAILNEGEISGTVNAIDATEAGDVTFVNDDEGVVNGNVLLGDGEDIVIDLGQINGVLDGGASDDVLIAGQGDNVIVGGLGSDFIDGGEGSDTADFSDQDVAVTVNLGANGNGTATRETGFTVSVENVVVGASLQPTENINDAAGFVSEALAGNLYYNIHTSDFPGGEIRGQFEVVSDEGDGHGRVIELVATLDASQEPGDTSDSDATGTATLTISVDEATGKVVYSSELTVVGLNEADLQTPGAGGVSAIHLHNAPAGVNGPIAQDTLVDAGGTIDAASPTGVSGLDVIDEVVEIDILSSIENVIGSDDGDVLIGSNADNTLSGEDGDDLLDGGLGDDLLLGGEGSDIFSFEGLFGNDTVGDFELGVDRLDFSDFGPDFAESLVVSQDNDDALLTFSSDASVRLEGVDSRDLTDDDFIV</sequence>
<reference evidence="2 3" key="1">
    <citation type="submission" date="2021-05" db="EMBL/GenBank/DDBJ databases">
        <title>Bacteria Genome sequencing.</title>
        <authorList>
            <person name="Takabe Y."/>
            <person name="Nakajima Y."/>
            <person name="Suzuki S."/>
            <person name="Shiozaki T."/>
        </authorList>
    </citation>
    <scope>NUCLEOTIDE SEQUENCE [LARGE SCALE GENOMIC DNA]</scope>
    <source>
        <strain evidence="2 3">AI_62</strain>
    </source>
</reference>
<feature type="domain" description="CHRD" evidence="1">
    <location>
        <begin position="1006"/>
        <end position="1091"/>
    </location>
</feature>
<evidence type="ECO:0000259" key="1">
    <source>
        <dbReference type="Pfam" id="PF07452"/>
    </source>
</evidence>
<dbReference type="RefSeq" id="WP_220750116.1">
    <property type="nucleotide sequence ID" value="NZ_BPFH01000007.1"/>
</dbReference>
<name>A0ABQ4NQD0_9RHOB</name>
<dbReference type="InterPro" id="IPR006626">
    <property type="entry name" value="PbH1"/>
</dbReference>
<dbReference type="Proteomes" id="UP000786693">
    <property type="component" value="Unassembled WGS sequence"/>
</dbReference>
<dbReference type="Pfam" id="PF07452">
    <property type="entry name" value="CHRD"/>
    <property type="match status" value="2"/>
</dbReference>
<accession>A0ABQ4NQD0</accession>
<dbReference type="Pfam" id="PF00353">
    <property type="entry name" value="HemolysinCabind"/>
    <property type="match status" value="2"/>
</dbReference>
<dbReference type="InterPro" id="IPR010895">
    <property type="entry name" value="CHRD"/>
</dbReference>
<feature type="domain" description="CHRD" evidence="1">
    <location>
        <begin position="944"/>
        <end position="988"/>
    </location>
</feature>
<organism evidence="2 3">
    <name type="scientific">Jannaschia pagri</name>
    <dbReference type="NCBI Taxonomy" id="2829797"/>
    <lineage>
        <taxon>Bacteria</taxon>
        <taxon>Pseudomonadati</taxon>
        <taxon>Pseudomonadota</taxon>
        <taxon>Alphaproteobacteria</taxon>
        <taxon>Rhodobacterales</taxon>
        <taxon>Roseobacteraceae</taxon>
        <taxon>Jannaschia</taxon>
    </lineage>
</organism>
<dbReference type="SUPFAM" id="SSF51120">
    <property type="entry name" value="beta-Roll"/>
    <property type="match status" value="1"/>
</dbReference>
<dbReference type="InterPro" id="IPR011049">
    <property type="entry name" value="Serralysin-like_metalloprot_C"/>
</dbReference>
<dbReference type="Gene3D" id="2.150.10.10">
    <property type="entry name" value="Serralysin-like metalloprotease, C-terminal"/>
    <property type="match status" value="1"/>
</dbReference>
<evidence type="ECO:0000313" key="2">
    <source>
        <dbReference type="EMBL" id="GIT96613.1"/>
    </source>
</evidence>
<dbReference type="SMART" id="SM00710">
    <property type="entry name" value="PbH1"/>
    <property type="match status" value="5"/>
</dbReference>
<dbReference type="EMBL" id="BPFH01000007">
    <property type="protein sequence ID" value="GIT96613.1"/>
    <property type="molecule type" value="Genomic_DNA"/>
</dbReference>
<dbReference type="InterPro" id="IPR018511">
    <property type="entry name" value="Hemolysin-typ_Ca-bd_CS"/>
</dbReference>
<proteinExistence type="predicted"/>
<protein>
    <submittedName>
        <fullName evidence="2">Hemolysin D</fullName>
    </submittedName>
</protein>
<dbReference type="PROSITE" id="PS00330">
    <property type="entry name" value="HEMOLYSIN_CALCIUM"/>
    <property type="match status" value="1"/>
</dbReference>
<dbReference type="InterPro" id="IPR001343">
    <property type="entry name" value="Hemolysn_Ca-bd"/>
</dbReference>
<keyword evidence="3" id="KW-1185">Reference proteome</keyword>
<dbReference type="PRINTS" id="PR00313">
    <property type="entry name" value="CABNDNGRPT"/>
</dbReference>